<dbReference type="STRING" id="1464122.SAMN05421737_10282"/>
<dbReference type="SUPFAM" id="SSF50814">
    <property type="entry name" value="Lipocalins"/>
    <property type="match status" value="1"/>
</dbReference>
<gene>
    <name evidence="1" type="ORF">SAMN05421737_10282</name>
</gene>
<keyword evidence="2" id="KW-1185">Reference proteome</keyword>
<dbReference type="OrthoDB" id="2352933at2"/>
<dbReference type="EMBL" id="FMYM01000002">
    <property type="protein sequence ID" value="SDB86150.1"/>
    <property type="molecule type" value="Genomic_DNA"/>
</dbReference>
<dbReference type="Gene3D" id="2.40.128.20">
    <property type="match status" value="1"/>
</dbReference>
<dbReference type="RefSeq" id="WP_090774665.1">
    <property type="nucleotide sequence ID" value="NZ_FMYM01000002.1"/>
</dbReference>
<sequence length="156" mass="17662">MSVTLKRKVAISFQATVWQDGAVQATSAFHVDGDLYIKDGCTYLTFKEERAHQEEEIQTTLKWDETTLLLIRRGAVTMRQPFIDGQETCGRYVTAHMSCETKATTEQLAVEVPLSRGEHGHIHVRYGFWLQGQETGVHEICLRVMDREAERGGTCS</sequence>
<dbReference type="AlphaFoldDB" id="A0A1G6GVS1"/>
<evidence type="ECO:0000313" key="2">
    <source>
        <dbReference type="Proteomes" id="UP000242662"/>
    </source>
</evidence>
<dbReference type="Pfam" id="PF09148">
    <property type="entry name" value="DUF1934"/>
    <property type="match status" value="1"/>
</dbReference>
<reference evidence="2" key="1">
    <citation type="submission" date="2016-09" db="EMBL/GenBank/DDBJ databases">
        <authorList>
            <person name="Varghese N."/>
            <person name="Submissions S."/>
        </authorList>
    </citation>
    <scope>NUCLEOTIDE SEQUENCE [LARGE SCALE GENOMIC DNA]</scope>
    <source>
        <strain evidence="2">25nlg</strain>
    </source>
</reference>
<evidence type="ECO:0000313" key="1">
    <source>
        <dbReference type="EMBL" id="SDB86150.1"/>
    </source>
</evidence>
<name>A0A1G6GVS1_9BACI</name>
<accession>A0A1G6GVS1</accession>
<dbReference type="InterPro" id="IPR012674">
    <property type="entry name" value="Calycin"/>
</dbReference>
<dbReference type="InterPro" id="IPR015231">
    <property type="entry name" value="DUF1934"/>
</dbReference>
<proteinExistence type="predicted"/>
<protein>
    <submittedName>
        <fullName evidence="1">Uncharacterized beta-barrel protein YwiB, DUF1934 family</fullName>
    </submittedName>
</protein>
<dbReference type="Proteomes" id="UP000242662">
    <property type="component" value="Unassembled WGS sequence"/>
</dbReference>
<organism evidence="1 2">
    <name type="scientific">Shouchella lonarensis</name>
    <dbReference type="NCBI Taxonomy" id="1464122"/>
    <lineage>
        <taxon>Bacteria</taxon>
        <taxon>Bacillati</taxon>
        <taxon>Bacillota</taxon>
        <taxon>Bacilli</taxon>
        <taxon>Bacillales</taxon>
        <taxon>Bacillaceae</taxon>
        <taxon>Shouchella</taxon>
    </lineage>
</organism>